<keyword evidence="5 8" id="KW-0472">Membrane</keyword>
<comment type="caution">
    <text evidence="9">The sequence shown here is derived from an EMBL/GenBank/DDBJ whole genome shotgun (WGS) entry which is preliminary data.</text>
</comment>
<dbReference type="AlphaFoldDB" id="A0A9Q0N096"/>
<keyword evidence="2 8" id="KW-1003">Cell membrane</keyword>
<keyword evidence="3 8" id="KW-0812">Transmembrane</keyword>
<evidence type="ECO:0000256" key="3">
    <source>
        <dbReference type="ARBA" id="ARBA00022692"/>
    </source>
</evidence>
<dbReference type="GO" id="GO:0007165">
    <property type="term" value="P:signal transduction"/>
    <property type="evidence" value="ECO:0007669"/>
    <property type="project" value="UniProtKB-KW"/>
</dbReference>
<comment type="caution">
    <text evidence="8">Lacks conserved residue(s) required for the propagation of feature annotation.</text>
</comment>
<dbReference type="GO" id="GO:0043025">
    <property type="term" value="C:neuronal cell body"/>
    <property type="evidence" value="ECO:0007669"/>
    <property type="project" value="TreeGrafter"/>
</dbReference>
<reference evidence="9" key="1">
    <citation type="submission" date="2022-07" db="EMBL/GenBank/DDBJ databases">
        <authorList>
            <person name="Trinca V."/>
            <person name="Uliana J.V.C."/>
            <person name="Torres T.T."/>
            <person name="Ward R.J."/>
            <person name="Monesi N."/>
        </authorList>
    </citation>
    <scope>NUCLEOTIDE SEQUENCE</scope>
    <source>
        <strain evidence="9">HSMRA1968</strain>
        <tissue evidence="9">Whole embryos</tissue>
    </source>
</reference>
<feature type="transmembrane region" description="Helical" evidence="8">
    <location>
        <begin position="242"/>
        <end position="259"/>
    </location>
</feature>
<keyword evidence="10" id="KW-1185">Reference proteome</keyword>
<dbReference type="GO" id="GO:0008049">
    <property type="term" value="P:male courtship behavior"/>
    <property type="evidence" value="ECO:0007669"/>
    <property type="project" value="TreeGrafter"/>
</dbReference>
<keyword evidence="7 8" id="KW-0807">Transducer</keyword>
<dbReference type="Pfam" id="PF08395">
    <property type="entry name" value="7tm_7"/>
    <property type="match status" value="1"/>
</dbReference>
<feature type="transmembrane region" description="Helical" evidence="8">
    <location>
        <begin position="75"/>
        <end position="94"/>
    </location>
</feature>
<dbReference type="PANTHER" id="PTHR21143:SF128">
    <property type="entry name" value="GUSTATORY RECEPTOR FOR BITTER TASTE 66A"/>
    <property type="match status" value="1"/>
</dbReference>
<dbReference type="InterPro" id="IPR013604">
    <property type="entry name" value="7TM_chemorcpt"/>
</dbReference>
<comment type="function">
    <text evidence="8">Gustatory receptor which mediates acceptance or avoidance behavior, depending on its substrates.</text>
</comment>
<dbReference type="GO" id="GO:0050909">
    <property type="term" value="P:sensory perception of taste"/>
    <property type="evidence" value="ECO:0007669"/>
    <property type="project" value="InterPro"/>
</dbReference>
<evidence type="ECO:0000256" key="2">
    <source>
        <dbReference type="ARBA" id="ARBA00022475"/>
    </source>
</evidence>
<evidence type="ECO:0000256" key="8">
    <source>
        <dbReference type="RuleBase" id="RU363108"/>
    </source>
</evidence>
<dbReference type="GO" id="GO:0030424">
    <property type="term" value="C:axon"/>
    <property type="evidence" value="ECO:0007669"/>
    <property type="project" value="TreeGrafter"/>
</dbReference>
<evidence type="ECO:0000256" key="1">
    <source>
        <dbReference type="ARBA" id="ARBA00004651"/>
    </source>
</evidence>
<keyword evidence="4 8" id="KW-1133">Transmembrane helix</keyword>
<comment type="subcellular location">
    <subcellularLocation>
        <location evidence="1 8">Cell membrane</location>
        <topology evidence="1 8">Multi-pass membrane protein</topology>
    </subcellularLocation>
</comment>
<evidence type="ECO:0000256" key="7">
    <source>
        <dbReference type="ARBA" id="ARBA00023224"/>
    </source>
</evidence>
<keyword evidence="6 8" id="KW-0675">Receptor</keyword>
<organism evidence="9 10">
    <name type="scientific">Pseudolycoriella hygida</name>
    <dbReference type="NCBI Taxonomy" id="35572"/>
    <lineage>
        <taxon>Eukaryota</taxon>
        <taxon>Metazoa</taxon>
        <taxon>Ecdysozoa</taxon>
        <taxon>Arthropoda</taxon>
        <taxon>Hexapoda</taxon>
        <taxon>Insecta</taxon>
        <taxon>Pterygota</taxon>
        <taxon>Neoptera</taxon>
        <taxon>Endopterygota</taxon>
        <taxon>Diptera</taxon>
        <taxon>Nematocera</taxon>
        <taxon>Sciaroidea</taxon>
        <taxon>Sciaridae</taxon>
        <taxon>Pseudolycoriella</taxon>
    </lineage>
</organism>
<dbReference type="EMBL" id="WJQU01000002">
    <property type="protein sequence ID" value="KAJ6641358.1"/>
    <property type="molecule type" value="Genomic_DNA"/>
</dbReference>
<comment type="similarity">
    <text evidence="8">Belongs to the insect chemoreceptor superfamily. Gustatory receptor (GR) family.</text>
</comment>
<dbReference type="GO" id="GO:0030425">
    <property type="term" value="C:dendrite"/>
    <property type="evidence" value="ECO:0007669"/>
    <property type="project" value="TreeGrafter"/>
</dbReference>
<evidence type="ECO:0000256" key="4">
    <source>
        <dbReference type="ARBA" id="ARBA00022989"/>
    </source>
</evidence>
<dbReference type="PANTHER" id="PTHR21143">
    <property type="entry name" value="INVERTEBRATE GUSTATORY RECEPTOR"/>
    <property type="match status" value="1"/>
</dbReference>
<protein>
    <recommendedName>
        <fullName evidence="8">Gustatory receptor</fullName>
    </recommendedName>
</protein>
<dbReference type="GO" id="GO:0005886">
    <property type="term" value="C:plasma membrane"/>
    <property type="evidence" value="ECO:0007669"/>
    <property type="project" value="UniProtKB-SubCell"/>
</dbReference>
<dbReference type="GO" id="GO:0007635">
    <property type="term" value="P:chemosensory behavior"/>
    <property type="evidence" value="ECO:0007669"/>
    <property type="project" value="TreeGrafter"/>
</dbReference>
<evidence type="ECO:0000256" key="5">
    <source>
        <dbReference type="ARBA" id="ARBA00023136"/>
    </source>
</evidence>
<evidence type="ECO:0000256" key="6">
    <source>
        <dbReference type="ARBA" id="ARBA00023170"/>
    </source>
</evidence>
<evidence type="ECO:0000313" key="10">
    <source>
        <dbReference type="Proteomes" id="UP001151699"/>
    </source>
</evidence>
<proteinExistence type="inferred from homology"/>
<dbReference type="OrthoDB" id="6478931at2759"/>
<feature type="transmembrane region" description="Helical" evidence="8">
    <location>
        <begin position="16"/>
        <end position="39"/>
    </location>
</feature>
<accession>A0A9Q0N096</accession>
<name>A0A9Q0N096_9DIPT</name>
<feature type="transmembrane region" description="Helical" evidence="8">
    <location>
        <begin position="100"/>
        <end position="121"/>
    </location>
</feature>
<feature type="transmembrane region" description="Helical" evidence="8">
    <location>
        <begin position="291"/>
        <end position="309"/>
    </location>
</feature>
<evidence type="ECO:0000313" key="9">
    <source>
        <dbReference type="EMBL" id="KAJ6641358.1"/>
    </source>
</evidence>
<feature type="transmembrane region" description="Helical" evidence="8">
    <location>
        <begin position="365"/>
        <end position="387"/>
    </location>
</feature>
<sequence length="396" mass="45618">MQNTEGESRQTGKLTFLISMVIMYMEPILMVSDNIAFLVNQRKILDLFDRMEKVNSKLIRENIIVNLSRVRRNTIILVVGITILEIGLVIYNFVFFQDAIWFIPIWLSTLAKVLYVSLVFVTKEFFQGLNQTLLTTQIFFNENKLLKKERLKNVIETDELSYLRREILVKQKIVARPKISPSVGLEKVVNVIPYGENDKKLFHNEKPFSIDSKEIFISDKMDNKIMKLCEIHDDISDIAKRINQMFSVQMLLLIMYGFMALTARIYFMYCSIVGQIIPVVFRAAESTTVSFIYLIYTSAKCLTVVMVSYSTKQVAQRTGIYLHKVAIAVDEDHLYETVNHLSLKLLNHSIRFCACGFFDLDMSTLYAITGGITSYIIILIQFNLAALRVKKSNEAP</sequence>
<gene>
    <name evidence="9" type="primary">Gr66a</name>
    <name evidence="9" type="ORF">Bhyg_06296</name>
</gene>
<dbReference type="Proteomes" id="UP001151699">
    <property type="component" value="Chromosome B"/>
</dbReference>